<evidence type="ECO:0000313" key="3">
    <source>
        <dbReference type="Proteomes" id="UP000501346"/>
    </source>
</evidence>
<gene>
    <name evidence="2" type="ORF">GRS66_008267</name>
</gene>
<dbReference type="AlphaFoldDB" id="A0A6C1EAR0"/>
<dbReference type="EMBL" id="CP049005">
    <property type="protein sequence ID" value="QID85684.1"/>
    <property type="molecule type" value="Genomic_DNA"/>
</dbReference>
<evidence type="ECO:0000313" key="2">
    <source>
        <dbReference type="EMBL" id="QID85684.1"/>
    </source>
</evidence>
<dbReference type="Proteomes" id="UP000501346">
    <property type="component" value="Chromosome SeVIII-SeXV"/>
</dbReference>
<reference evidence="2 3" key="1">
    <citation type="journal article" date="2019" name="BMC Genomics">
        <title>Chromosome level assembly and comparative genome analysis confirm lager-brewing yeasts originated from a single hybridization.</title>
        <authorList>
            <person name="Salazar A.N."/>
            <person name="Gorter de Vries A.R."/>
            <person name="van den Broek M."/>
            <person name="Brouwers N."/>
            <person name="de la Torre Cortes P."/>
            <person name="Kuijpers N.G.A."/>
            <person name="Daran J.G."/>
            <person name="Abeel T."/>
        </authorList>
    </citation>
    <scope>NUCLEOTIDE SEQUENCE [LARGE SCALE GENOMIC DNA]</scope>
    <source>
        <strain evidence="2 3">CBS 1483</strain>
    </source>
</reference>
<keyword evidence="3" id="KW-1185">Reference proteome</keyword>
<dbReference type="OrthoDB" id="4069549at2759"/>
<protein>
    <submittedName>
        <fullName evidence="2">Uncharacterized protein</fullName>
    </submittedName>
</protein>
<feature type="region of interest" description="Disordered" evidence="1">
    <location>
        <begin position="275"/>
        <end position="321"/>
    </location>
</feature>
<proteinExistence type="predicted"/>
<feature type="compositionally biased region" description="Basic and acidic residues" evidence="1">
    <location>
        <begin position="284"/>
        <end position="295"/>
    </location>
</feature>
<organism evidence="2 3">
    <name type="scientific">Saccharomyces pastorianus</name>
    <name type="common">Lager yeast</name>
    <name type="synonym">Saccharomyces cerevisiae x Saccharomyces eubayanus</name>
    <dbReference type="NCBI Taxonomy" id="27292"/>
    <lineage>
        <taxon>Eukaryota</taxon>
        <taxon>Fungi</taxon>
        <taxon>Dikarya</taxon>
        <taxon>Ascomycota</taxon>
        <taxon>Saccharomycotina</taxon>
        <taxon>Saccharomycetes</taxon>
        <taxon>Saccharomycetales</taxon>
        <taxon>Saccharomycetaceae</taxon>
        <taxon>Saccharomyces</taxon>
    </lineage>
</organism>
<evidence type="ECO:0000256" key="1">
    <source>
        <dbReference type="SAM" id="MobiDB-lite"/>
    </source>
</evidence>
<sequence length="321" mass="36933">MTILEQLNDADIPQRLDNHIFFGSIHSLTRTNFLLENGIRYIINVDIPTETLSHIYHELRPSLFDETVIVNIDNFDSQISMENDLVRSYHWYNSSLLQQLIHYLDFLDDINNNGEPLTPPPESHYRNAYVQFDHGSNDSVSALDNLLYGNKSEYSRTNIFRVANEAKFQVFNDLITIFKCSIAQNGNMNSNILIVSGNGNNDENLISLLMSTVLKANPTFNVYQALQFVKSTTVIPDTVRDEKILWAPGFINYQELIKKNEMYWGLGSQKGLKPTSFASPISNMERKQRRRDDSSIVRPKLPQQQQSSFCSIERPKRARCD</sequence>
<name>A0A6C1EAR0_SACPS</name>
<accession>A0A6C1EAR0</accession>